<dbReference type="Gene3D" id="3.40.50.410">
    <property type="entry name" value="von Willebrand factor, type A domain"/>
    <property type="match status" value="2"/>
</dbReference>
<dbReference type="PROSITE" id="PS50988">
    <property type="entry name" value="TROVE"/>
    <property type="match status" value="1"/>
</dbReference>
<sequence length="544" mass="60578">MADMLVPNHENALVNQVDDMHRFRRFLCFGSENGTYYIPNDAGGQEDLGMQNVECIDRLLQAGRGQEVVREIRSFSEAGRAVRQESSLFALARCARCGDDGTKKLAYDSIDKICRIPTHLFQFVDLCEKMSNTPDGRPSRGWGRAHRRAICNWYGKFGDKPLKFARLMTKYRKRRKWSNIDVLRLAHVKSDSIAVKVVVQYIFKGLSEAARVCDILENPPVDVVNTLGFLRAVEDVKSLGNNPDDVRRVCEAIRTHALVREHVPTALHNSPEVWSVLLVNMPLTAMIRNLGKMASMGMLVADSDATATVLRKLRSEDELRSARIHPFNVLVAMLTYQQGHGQQGTLSWSPNPDITSALEDAFYMSIRYVDPTGKRFLIAIDVSSSMTSCVVGCNVLNARQAAAALAVVTACREQHCEIVGFSDKVVLIDVNPDMRLTEVTEAFANIDDGNTDCAAPISWAMREQKEFDVFIICTDSETGIGLIPPAHALREYRHRSGIHRAKLVVCAFTSNGFTVADPQDRDMLDMAGFDSDGPAVINTFITDM</sequence>
<evidence type="ECO:0000256" key="5">
    <source>
        <dbReference type="ARBA" id="ARBA00022884"/>
    </source>
</evidence>
<dbReference type="GO" id="GO:0003723">
    <property type="term" value="F:RNA binding"/>
    <property type="evidence" value="ECO:0007669"/>
    <property type="project" value="UniProtKB-KW"/>
</dbReference>
<dbReference type="InterPro" id="IPR056800">
    <property type="entry name" value="vWA_Ro60"/>
</dbReference>
<gene>
    <name evidence="8" type="ORF">NP493_16g07064</name>
</gene>
<evidence type="ECO:0000313" key="9">
    <source>
        <dbReference type="Proteomes" id="UP001209878"/>
    </source>
</evidence>
<organism evidence="8 9">
    <name type="scientific">Ridgeia piscesae</name>
    <name type="common">Tubeworm</name>
    <dbReference type="NCBI Taxonomy" id="27915"/>
    <lineage>
        <taxon>Eukaryota</taxon>
        <taxon>Metazoa</taxon>
        <taxon>Spiralia</taxon>
        <taxon>Lophotrochozoa</taxon>
        <taxon>Annelida</taxon>
        <taxon>Polychaeta</taxon>
        <taxon>Sedentaria</taxon>
        <taxon>Canalipalpata</taxon>
        <taxon>Sabellida</taxon>
        <taxon>Siboglinidae</taxon>
        <taxon>Ridgeia</taxon>
    </lineage>
</organism>
<reference evidence="8" key="1">
    <citation type="journal article" date="2023" name="Mol. Biol. Evol.">
        <title>Third-Generation Sequencing Reveals the Adaptive Role of the Epigenome in Three Deep-Sea Polychaetes.</title>
        <authorList>
            <person name="Perez M."/>
            <person name="Aroh O."/>
            <person name="Sun Y."/>
            <person name="Lan Y."/>
            <person name="Juniper S.K."/>
            <person name="Young C.R."/>
            <person name="Angers B."/>
            <person name="Qian P.Y."/>
        </authorList>
    </citation>
    <scope>NUCLEOTIDE SEQUENCE</scope>
    <source>
        <strain evidence="8">R07B-5</strain>
    </source>
</reference>
<protein>
    <recommendedName>
        <fullName evidence="7">TROVE domain-containing protein</fullName>
    </recommendedName>
</protein>
<feature type="domain" description="TROVE" evidence="7">
    <location>
        <begin position="6"/>
        <end position="374"/>
    </location>
</feature>
<dbReference type="Proteomes" id="UP001209878">
    <property type="component" value="Unassembled WGS sequence"/>
</dbReference>
<dbReference type="PANTHER" id="PTHR14202">
    <property type="entry name" value="60 KDA RIBONUCLEOPROTEIN SSA/RO"/>
    <property type="match status" value="1"/>
</dbReference>
<dbReference type="SUPFAM" id="SSF140864">
    <property type="entry name" value="TROVE domain-like"/>
    <property type="match status" value="1"/>
</dbReference>
<proteinExistence type="inferred from homology"/>
<keyword evidence="3" id="KW-0963">Cytoplasm</keyword>
<dbReference type="PANTHER" id="PTHR14202:SF0">
    <property type="entry name" value="RNA-BINDING PROTEIN RO60"/>
    <property type="match status" value="1"/>
</dbReference>
<evidence type="ECO:0000256" key="6">
    <source>
        <dbReference type="ARBA" id="ARBA00023274"/>
    </source>
</evidence>
<dbReference type="InterPro" id="IPR008858">
    <property type="entry name" value="TROVE_dom"/>
</dbReference>
<dbReference type="Pfam" id="PF05731">
    <property type="entry name" value="TROVE"/>
    <property type="match status" value="2"/>
</dbReference>
<keyword evidence="4" id="KW-0479">Metal-binding</keyword>
<dbReference type="InterPro" id="IPR036465">
    <property type="entry name" value="vWFA_dom_sf"/>
</dbReference>
<dbReference type="GO" id="GO:0046872">
    <property type="term" value="F:metal ion binding"/>
    <property type="evidence" value="ECO:0007669"/>
    <property type="project" value="UniProtKB-KW"/>
</dbReference>
<dbReference type="EMBL" id="JAODUO010000015">
    <property type="protein sequence ID" value="KAK2193275.1"/>
    <property type="molecule type" value="Genomic_DNA"/>
</dbReference>
<comment type="subcellular location">
    <subcellularLocation>
        <location evidence="1">Cytoplasm</location>
    </subcellularLocation>
</comment>
<dbReference type="SUPFAM" id="SSF53300">
    <property type="entry name" value="vWA-like"/>
    <property type="match status" value="1"/>
</dbReference>
<dbReference type="GO" id="GO:0005737">
    <property type="term" value="C:cytoplasm"/>
    <property type="evidence" value="ECO:0007669"/>
    <property type="project" value="UniProtKB-SubCell"/>
</dbReference>
<name>A0AAD9PER2_RIDPI</name>
<dbReference type="InterPro" id="IPR040322">
    <property type="entry name" value="TROVE2"/>
</dbReference>
<evidence type="ECO:0000256" key="4">
    <source>
        <dbReference type="ARBA" id="ARBA00022723"/>
    </source>
</evidence>
<comment type="similarity">
    <text evidence="2">Belongs to the Ro 60 kDa family.</text>
</comment>
<comment type="caution">
    <text evidence="8">The sequence shown here is derived from an EMBL/GenBank/DDBJ whole genome shotgun (WGS) entry which is preliminary data.</text>
</comment>
<evidence type="ECO:0000256" key="2">
    <source>
        <dbReference type="ARBA" id="ARBA00007814"/>
    </source>
</evidence>
<dbReference type="Pfam" id="PF25045">
    <property type="entry name" value="vWA_Ro60"/>
    <property type="match status" value="1"/>
</dbReference>
<dbReference type="AlphaFoldDB" id="A0AAD9PER2"/>
<dbReference type="InterPro" id="IPR037214">
    <property type="entry name" value="TROVE_dom_sf"/>
</dbReference>
<evidence type="ECO:0000259" key="7">
    <source>
        <dbReference type="PROSITE" id="PS50988"/>
    </source>
</evidence>
<keyword evidence="9" id="KW-1185">Reference proteome</keyword>
<evidence type="ECO:0000256" key="3">
    <source>
        <dbReference type="ARBA" id="ARBA00022490"/>
    </source>
</evidence>
<keyword evidence="5" id="KW-0694">RNA-binding</keyword>
<evidence type="ECO:0000313" key="8">
    <source>
        <dbReference type="EMBL" id="KAK2193275.1"/>
    </source>
</evidence>
<evidence type="ECO:0000256" key="1">
    <source>
        <dbReference type="ARBA" id="ARBA00004496"/>
    </source>
</evidence>
<dbReference type="GO" id="GO:1990904">
    <property type="term" value="C:ribonucleoprotein complex"/>
    <property type="evidence" value="ECO:0007669"/>
    <property type="project" value="UniProtKB-KW"/>
</dbReference>
<accession>A0AAD9PER2</accession>
<keyword evidence="6" id="KW-0687">Ribonucleoprotein</keyword>